<proteinExistence type="inferred from homology"/>
<dbReference type="GO" id="GO:0015648">
    <property type="term" value="F:lipid-linked peptidoglycan transporter activity"/>
    <property type="evidence" value="ECO:0007669"/>
    <property type="project" value="UniProtKB-UniRule"/>
</dbReference>
<evidence type="ECO:0000313" key="11">
    <source>
        <dbReference type="Proteomes" id="UP000007652"/>
    </source>
</evidence>
<comment type="caution">
    <text evidence="10">The sequence shown here is derived from an EMBL/GenBank/DDBJ whole genome shotgun (WGS) entry which is preliminary data.</text>
</comment>
<dbReference type="PRINTS" id="PR01806">
    <property type="entry name" value="VIRFACTRMVIN"/>
</dbReference>
<feature type="transmembrane region" description="Helical" evidence="8">
    <location>
        <begin position="409"/>
        <end position="429"/>
    </location>
</feature>
<protein>
    <recommendedName>
        <fullName evidence="8">Probable lipid II flippase MurJ</fullName>
    </recommendedName>
</protein>
<evidence type="ECO:0000256" key="2">
    <source>
        <dbReference type="ARBA" id="ARBA00022475"/>
    </source>
</evidence>
<comment type="function">
    <text evidence="8 9">Involved in peptidoglycan biosynthesis. Transports lipid-linked peptidoglycan precursors from the inner to the outer leaflet of the cytoplasmic membrane.</text>
</comment>
<dbReference type="UniPathway" id="UPA00219"/>
<keyword evidence="4 8" id="KW-0133">Cell shape</keyword>
<dbReference type="OrthoDB" id="9804143at2"/>
<dbReference type="GO" id="GO:0009252">
    <property type="term" value="P:peptidoglycan biosynthetic process"/>
    <property type="evidence" value="ECO:0007669"/>
    <property type="project" value="UniProtKB-UniRule"/>
</dbReference>
<keyword evidence="11" id="KW-1185">Reference proteome</keyword>
<dbReference type="HAMAP" id="MF_02078">
    <property type="entry name" value="MurJ_MviN"/>
    <property type="match status" value="1"/>
</dbReference>
<dbReference type="GO" id="GO:0005886">
    <property type="term" value="C:plasma membrane"/>
    <property type="evidence" value="ECO:0007669"/>
    <property type="project" value="UniProtKB-SubCell"/>
</dbReference>
<evidence type="ECO:0000256" key="3">
    <source>
        <dbReference type="ARBA" id="ARBA00022692"/>
    </source>
</evidence>
<keyword evidence="8 9" id="KW-0813">Transport</keyword>
<dbReference type="STRING" id="857293.CAAU_2167"/>
<evidence type="ECO:0000256" key="4">
    <source>
        <dbReference type="ARBA" id="ARBA00022960"/>
    </source>
</evidence>
<dbReference type="PANTHER" id="PTHR47019">
    <property type="entry name" value="LIPID II FLIPPASE MURJ"/>
    <property type="match status" value="1"/>
</dbReference>
<gene>
    <name evidence="8" type="primary">murJ</name>
    <name evidence="10" type="ORF">CAAU_2167</name>
</gene>
<feature type="transmembrane region" description="Helical" evidence="8">
    <location>
        <begin position="450"/>
        <end position="470"/>
    </location>
</feature>
<dbReference type="eggNOG" id="COG0728">
    <property type="taxonomic scope" value="Bacteria"/>
</dbReference>
<feature type="transmembrane region" description="Helical" evidence="8">
    <location>
        <begin position="88"/>
        <end position="113"/>
    </location>
</feature>
<sequence>MSKKNIGRATAIVMLMLFLSRILGFVREMIVAKVYGRSYVTDAFFAAFTIPDVMFYLLVGGALSSGFMPVFTQYIAKEDDDNAWRAANTFITVAIIFIIIFNILGITFAKFLVPLVAVGSLNSREMFDLTVKLTRIMFTAVTFTVLAGLTRGILNSYNIFTSPSVGPVLYNVGMILGAALLGNRFGIFGLAAGVIFGALLNFLVQVPDFLKVGKRFRFQLDLKHEGYKRMLQLMGPAIIGLSISQLNLVVNQNIASVLGEGSITALRYANRLMLLPLGIFAMGIATTIFPSLNMHIARGEYDKFKETFSLGMRMVMFITIPSAIGMIALNVPIIRLLFKTGKFGEQDVLVTAYALAFYSFAVVGQSAVQISTRGFYSLQDTKTPVKVGALTVLVNILLNLMFVMFFKQLAIGGIALSYSISSILNMILLQRGLSKKLNGLKEKEIIISTVKSIGASIVMGIATLVTYKFLEYNFGIESKLMQLIGVGGAVFVGIVVYALVAVILKMDEVKFMVKMVKK</sequence>
<dbReference type="EMBL" id="CAKP01000113">
    <property type="protein sequence ID" value="CCJ34251.1"/>
    <property type="molecule type" value="Genomic_DNA"/>
</dbReference>
<comment type="pathway">
    <text evidence="8">Cell wall biogenesis; peptidoglycan biosynthesis.</text>
</comment>
<evidence type="ECO:0000256" key="5">
    <source>
        <dbReference type="ARBA" id="ARBA00022984"/>
    </source>
</evidence>
<keyword evidence="2 8" id="KW-1003">Cell membrane</keyword>
<dbReference type="InterPro" id="IPR004268">
    <property type="entry name" value="MurJ"/>
</dbReference>
<feature type="transmembrane region" description="Helical" evidence="8">
    <location>
        <begin position="272"/>
        <end position="293"/>
    </location>
</feature>
<evidence type="ECO:0000256" key="1">
    <source>
        <dbReference type="ARBA" id="ARBA00004651"/>
    </source>
</evidence>
<keyword evidence="8 9" id="KW-0961">Cell wall biogenesis/degradation</keyword>
<feature type="transmembrane region" description="Helical" evidence="8">
    <location>
        <begin position="482"/>
        <end position="504"/>
    </location>
</feature>
<dbReference type="PIRSF" id="PIRSF002869">
    <property type="entry name" value="MviN"/>
    <property type="match status" value="1"/>
</dbReference>
<dbReference type="Proteomes" id="UP000007652">
    <property type="component" value="Unassembled WGS sequence"/>
</dbReference>
<name>I7LHS1_9CLOT</name>
<dbReference type="Pfam" id="PF03023">
    <property type="entry name" value="MurJ"/>
    <property type="match status" value="1"/>
</dbReference>
<feature type="transmembrane region" description="Helical" evidence="8">
    <location>
        <begin position="383"/>
        <end position="403"/>
    </location>
</feature>
<dbReference type="CDD" id="cd13123">
    <property type="entry name" value="MATE_MurJ_like"/>
    <property type="match status" value="1"/>
</dbReference>
<keyword evidence="3 8" id="KW-0812">Transmembrane</keyword>
<dbReference type="RefSeq" id="WP_008909507.1">
    <property type="nucleotide sequence ID" value="NZ_CAKP01000113.1"/>
</dbReference>
<feature type="transmembrane region" description="Helical" evidence="8">
    <location>
        <begin position="53"/>
        <end position="76"/>
    </location>
</feature>
<dbReference type="GO" id="GO:0071555">
    <property type="term" value="P:cell wall organization"/>
    <property type="evidence" value="ECO:0007669"/>
    <property type="project" value="UniProtKB-UniRule"/>
</dbReference>
<keyword evidence="7 8" id="KW-0472">Membrane</keyword>
<dbReference type="GO" id="GO:0034204">
    <property type="term" value="P:lipid translocation"/>
    <property type="evidence" value="ECO:0007669"/>
    <property type="project" value="TreeGrafter"/>
</dbReference>
<keyword evidence="5 8" id="KW-0573">Peptidoglycan synthesis</keyword>
<organism evidence="10 11">
    <name type="scientific">Caloramator australicus RC3</name>
    <dbReference type="NCBI Taxonomy" id="857293"/>
    <lineage>
        <taxon>Bacteria</taxon>
        <taxon>Bacillati</taxon>
        <taxon>Bacillota</taxon>
        <taxon>Clostridia</taxon>
        <taxon>Eubacteriales</taxon>
        <taxon>Clostridiaceae</taxon>
        <taxon>Caloramator</taxon>
    </lineage>
</organism>
<evidence type="ECO:0000256" key="7">
    <source>
        <dbReference type="ARBA" id="ARBA00023136"/>
    </source>
</evidence>
<accession>I7LHS1</accession>
<feature type="transmembrane region" description="Helical" evidence="8">
    <location>
        <begin position="133"/>
        <end position="150"/>
    </location>
</feature>
<feature type="transmembrane region" description="Helical" evidence="8">
    <location>
        <begin position="350"/>
        <end position="371"/>
    </location>
</feature>
<comment type="subcellular location">
    <subcellularLocation>
        <location evidence="1 8">Cell membrane</location>
        <topology evidence="1 8">Multi-pass membrane protein</topology>
    </subcellularLocation>
</comment>
<dbReference type="PANTHER" id="PTHR47019:SF1">
    <property type="entry name" value="LIPID II FLIPPASE MURJ"/>
    <property type="match status" value="1"/>
</dbReference>
<evidence type="ECO:0000313" key="10">
    <source>
        <dbReference type="EMBL" id="CCJ34251.1"/>
    </source>
</evidence>
<evidence type="ECO:0000256" key="6">
    <source>
        <dbReference type="ARBA" id="ARBA00022989"/>
    </source>
</evidence>
<dbReference type="InterPro" id="IPR051050">
    <property type="entry name" value="Lipid_II_flippase_MurJ/MviN"/>
</dbReference>
<feature type="transmembrane region" description="Helical" evidence="8">
    <location>
        <begin position="314"/>
        <end position="338"/>
    </location>
</feature>
<feature type="transmembrane region" description="Helical" evidence="8">
    <location>
        <begin position="187"/>
        <end position="210"/>
    </location>
</feature>
<comment type="similarity">
    <text evidence="8 9">Belongs to the MurJ/MviN family.</text>
</comment>
<evidence type="ECO:0000256" key="8">
    <source>
        <dbReference type="HAMAP-Rule" id="MF_02078"/>
    </source>
</evidence>
<reference evidence="10 11" key="1">
    <citation type="journal article" date="2011" name="J. Bacteriol.">
        <title>Draft genome sequence of Caloramator australicus strain RC3T, a thermoanaerobe from the Great Artesian Basin of Australia.</title>
        <authorList>
            <person name="Ogg C.D."/>
            <person name="Patel B.K.C."/>
        </authorList>
    </citation>
    <scope>NUCLEOTIDE SEQUENCE [LARGE SCALE GENOMIC DNA]</scope>
    <source>
        <strain evidence="10 11">RC3</strain>
    </source>
</reference>
<keyword evidence="6 8" id="KW-1133">Transmembrane helix</keyword>
<evidence type="ECO:0000256" key="9">
    <source>
        <dbReference type="PIRNR" id="PIRNR002869"/>
    </source>
</evidence>
<dbReference type="GO" id="GO:0008360">
    <property type="term" value="P:regulation of cell shape"/>
    <property type="evidence" value="ECO:0007669"/>
    <property type="project" value="UniProtKB-UniRule"/>
</dbReference>
<feature type="transmembrane region" description="Helical" evidence="8">
    <location>
        <begin position="157"/>
        <end position="181"/>
    </location>
</feature>
<dbReference type="NCBIfam" id="TIGR01695">
    <property type="entry name" value="murJ_mviN"/>
    <property type="match status" value="1"/>
</dbReference>
<dbReference type="AlphaFoldDB" id="I7LHS1"/>